<name>A0AA40LRQ2_CNENI</name>
<protein>
    <submittedName>
        <fullName evidence="1">Uncharacterized protein</fullName>
    </submittedName>
</protein>
<evidence type="ECO:0000313" key="1">
    <source>
        <dbReference type="EMBL" id="KAK1341518.1"/>
    </source>
</evidence>
<gene>
    <name evidence="1" type="ORF">QTO34_017933</name>
</gene>
<comment type="caution">
    <text evidence="1">The sequence shown here is derived from an EMBL/GenBank/DDBJ whole genome shotgun (WGS) entry which is preliminary data.</text>
</comment>
<accession>A0AA40LRQ2</accession>
<organism evidence="1 2">
    <name type="scientific">Cnephaeus nilssonii</name>
    <name type="common">Northern bat</name>
    <name type="synonym">Eptesicus nilssonii</name>
    <dbReference type="NCBI Taxonomy" id="3371016"/>
    <lineage>
        <taxon>Eukaryota</taxon>
        <taxon>Metazoa</taxon>
        <taxon>Chordata</taxon>
        <taxon>Craniata</taxon>
        <taxon>Vertebrata</taxon>
        <taxon>Euteleostomi</taxon>
        <taxon>Mammalia</taxon>
        <taxon>Eutheria</taxon>
        <taxon>Laurasiatheria</taxon>
        <taxon>Chiroptera</taxon>
        <taxon>Yangochiroptera</taxon>
        <taxon>Vespertilionidae</taxon>
        <taxon>Cnephaeus</taxon>
    </lineage>
</organism>
<dbReference type="EMBL" id="JAULJE010000007">
    <property type="protein sequence ID" value="KAK1341518.1"/>
    <property type="molecule type" value="Genomic_DNA"/>
</dbReference>
<keyword evidence="2" id="KW-1185">Reference proteome</keyword>
<sequence>MQKKLKKQKIMAWNDKPCDVYKYEQQREVANKDRSVVKKQKVIPVGVKSKSKNKNKKNLSGLTFLNFLECHPQARPSRFAFAGSAPILSRRF</sequence>
<evidence type="ECO:0000313" key="2">
    <source>
        <dbReference type="Proteomes" id="UP001177744"/>
    </source>
</evidence>
<dbReference type="AlphaFoldDB" id="A0AA40LRQ2"/>
<reference evidence="1" key="1">
    <citation type="submission" date="2023-06" db="EMBL/GenBank/DDBJ databases">
        <title>Reference genome for the Northern bat (Eptesicus nilssonii), a most northern bat species.</title>
        <authorList>
            <person name="Laine V.N."/>
            <person name="Pulliainen A.T."/>
            <person name="Lilley T.M."/>
        </authorList>
    </citation>
    <scope>NUCLEOTIDE SEQUENCE</scope>
    <source>
        <strain evidence="1">BLF_Eptnil</strain>
        <tissue evidence="1">Kidney</tissue>
    </source>
</reference>
<dbReference type="Proteomes" id="UP001177744">
    <property type="component" value="Unassembled WGS sequence"/>
</dbReference>
<proteinExistence type="predicted"/>